<comment type="subcellular location">
    <subcellularLocation>
        <location evidence="1">Membrane</location>
        <topology evidence="1">Multi-pass membrane protein</topology>
    </subcellularLocation>
</comment>
<evidence type="ECO:0008006" key="8">
    <source>
        <dbReference type="Google" id="ProtNLM"/>
    </source>
</evidence>
<name>A0A1Y1ZY62_9PLEO</name>
<dbReference type="Gene3D" id="1.20.58.340">
    <property type="entry name" value="Magnesium transport protein CorA, transmembrane region"/>
    <property type="match status" value="1"/>
</dbReference>
<protein>
    <recommendedName>
        <fullName evidence="8">Cora-like Mg2+ transporter protein-domain-containing protein</fullName>
    </recommendedName>
</protein>
<dbReference type="GO" id="GO:0016020">
    <property type="term" value="C:membrane"/>
    <property type="evidence" value="ECO:0007669"/>
    <property type="project" value="UniProtKB-SubCell"/>
</dbReference>
<dbReference type="AlphaFoldDB" id="A0A1Y1ZY62"/>
<keyword evidence="7" id="KW-1185">Reference proteome</keyword>
<gene>
    <name evidence="6" type="ORF">BCR34DRAFT_585326</name>
</gene>
<comment type="caution">
    <text evidence="6">The sequence shown here is derived from an EMBL/GenBank/DDBJ whole genome shotgun (WGS) entry which is preliminary data.</text>
</comment>
<feature type="transmembrane region" description="Helical" evidence="5">
    <location>
        <begin position="415"/>
        <end position="435"/>
    </location>
</feature>
<evidence type="ECO:0000256" key="5">
    <source>
        <dbReference type="SAM" id="Phobius"/>
    </source>
</evidence>
<keyword evidence="4 5" id="KW-0472">Membrane</keyword>
<dbReference type="STRING" id="1231657.A0A1Y1ZY62"/>
<dbReference type="Pfam" id="PF01544">
    <property type="entry name" value="CorA"/>
    <property type="match status" value="1"/>
</dbReference>
<keyword evidence="2 5" id="KW-0812">Transmembrane</keyword>
<dbReference type="OrthoDB" id="3796591at2759"/>
<dbReference type="SUPFAM" id="SSF144083">
    <property type="entry name" value="Magnesium transport protein CorA, transmembrane region"/>
    <property type="match status" value="1"/>
</dbReference>
<dbReference type="InterPro" id="IPR002523">
    <property type="entry name" value="MgTranspt_CorA/ZnTranspt_ZntB"/>
</dbReference>
<dbReference type="EMBL" id="MCFA01000027">
    <property type="protein sequence ID" value="ORY15209.1"/>
    <property type="molecule type" value="Genomic_DNA"/>
</dbReference>
<feature type="transmembrane region" description="Helical" evidence="5">
    <location>
        <begin position="389"/>
        <end position="409"/>
    </location>
</feature>
<evidence type="ECO:0000256" key="2">
    <source>
        <dbReference type="ARBA" id="ARBA00022692"/>
    </source>
</evidence>
<accession>A0A1Y1ZY62</accession>
<dbReference type="Proteomes" id="UP000193144">
    <property type="component" value="Unassembled WGS sequence"/>
</dbReference>
<proteinExistence type="predicted"/>
<keyword evidence="3 5" id="KW-1133">Transmembrane helix</keyword>
<evidence type="ECO:0000313" key="6">
    <source>
        <dbReference type="EMBL" id="ORY15209.1"/>
    </source>
</evidence>
<dbReference type="GO" id="GO:0046873">
    <property type="term" value="F:metal ion transmembrane transporter activity"/>
    <property type="evidence" value="ECO:0007669"/>
    <property type="project" value="InterPro"/>
</dbReference>
<organism evidence="6 7">
    <name type="scientific">Clohesyomyces aquaticus</name>
    <dbReference type="NCBI Taxonomy" id="1231657"/>
    <lineage>
        <taxon>Eukaryota</taxon>
        <taxon>Fungi</taxon>
        <taxon>Dikarya</taxon>
        <taxon>Ascomycota</taxon>
        <taxon>Pezizomycotina</taxon>
        <taxon>Dothideomycetes</taxon>
        <taxon>Pleosporomycetidae</taxon>
        <taxon>Pleosporales</taxon>
        <taxon>Lindgomycetaceae</taxon>
        <taxon>Clohesyomyces</taxon>
    </lineage>
</organism>
<reference evidence="6 7" key="1">
    <citation type="submission" date="2016-07" db="EMBL/GenBank/DDBJ databases">
        <title>Pervasive Adenine N6-methylation of Active Genes in Fungi.</title>
        <authorList>
            <consortium name="DOE Joint Genome Institute"/>
            <person name="Mondo S.J."/>
            <person name="Dannebaum R.O."/>
            <person name="Kuo R.C."/>
            <person name="Labutti K."/>
            <person name="Haridas S."/>
            <person name="Kuo A."/>
            <person name="Salamov A."/>
            <person name="Ahrendt S.R."/>
            <person name="Lipzen A."/>
            <person name="Sullivan W."/>
            <person name="Andreopoulos W.B."/>
            <person name="Clum A."/>
            <person name="Lindquist E."/>
            <person name="Daum C."/>
            <person name="Ramamoorthy G.K."/>
            <person name="Gryganskyi A."/>
            <person name="Culley D."/>
            <person name="Magnuson J.K."/>
            <person name="James T.Y."/>
            <person name="O'Malley M.A."/>
            <person name="Stajich J.E."/>
            <person name="Spatafora J.W."/>
            <person name="Visel A."/>
            <person name="Grigoriev I.V."/>
        </authorList>
    </citation>
    <scope>NUCLEOTIDE SEQUENCE [LARGE SCALE GENOMIC DNA]</scope>
    <source>
        <strain evidence="6 7">CBS 115471</strain>
    </source>
</reference>
<evidence type="ECO:0000256" key="3">
    <source>
        <dbReference type="ARBA" id="ARBA00022989"/>
    </source>
</evidence>
<evidence type="ECO:0000256" key="4">
    <source>
        <dbReference type="ARBA" id="ARBA00023136"/>
    </source>
</evidence>
<sequence>MRLDKPKIPTNHVQASVALYFLIPAQMPSEPRHLDDFSSSRTERLYPTLPSTMAQPSSHATFWTLSKKTRTGYDFDRDDVADLGEIDNLLQKRTDVAFQLNMAFVVIAQIHGEITPVVSQLLQVYPTLPSSARSNIEGLRKWRRGTLMLPIREANEAESMTFFMQYPIIQDIGEGACVSRVATSDIDMRPVATWVSLSRSSHGTQRPDIPIIFIACVHEEVPRILQVNASNGNWGLELMSRRPPRVFLALHVFLADWNAVWNLVCRDLNVRDSQVYGEINGTSVLEKTRALHRDLSNLIGLREDLRLHVAACQKMCTLQEQGLQSLCKPANPDTDKKEFQRFQNQTEELLQKLQHQQDSSAVIQRQFENLLSLTFNTEMVRQGQAVTRLNYLAIAFLPLSFVATLFGMTKFSISAAWYPLWATVALAFVVAGFLLTNRPSPLEKRFPRTVPLPRVSLPRLSFPPFAGRTTWRKQKFTSPADILETGSVHQSRPVVILKNAFERSSDRYTHPVSEPLISSIAQPQPDAYSVRRALEIYSRSH</sequence>
<dbReference type="InterPro" id="IPR045863">
    <property type="entry name" value="CorA_TM1_TM2"/>
</dbReference>
<evidence type="ECO:0000313" key="7">
    <source>
        <dbReference type="Proteomes" id="UP000193144"/>
    </source>
</evidence>
<evidence type="ECO:0000256" key="1">
    <source>
        <dbReference type="ARBA" id="ARBA00004141"/>
    </source>
</evidence>